<keyword evidence="8" id="KW-0547">Nucleotide-binding</keyword>
<dbReference type="EC" id="2.7.13.3" evidence="3"/>
<dbReference type="PANTHER" id="PTHR43065">
    <property type="entry name" value="SENSOR HISTIDINE KINASE"/>
    <property type="match status" value="1"/>
</dbReference>
<reference evidence="16 17" key="1">
    <citation type="submission" date="2020-05" db="EMBL/GenBank/DDBJ databases">
        <title>Aquincola sp. isolate from soil.</title>
        <authorList>
            <person name="Han J."/>
            <person name="Kim D.-U."/>
        </authorList>
    </citation>
    <scope>NUCLEOTIDE SEQUENCE [LARGE SCALE GENOMIC DNA]</scope>
    <source>
        <strain evidence="16 17">S2</strain>
    </source>
</reference>
<dbReference type="InterPro" id="IPR036097">
    <property type="entry name" value="HisK_dim/P_sf"/>
</dbReference>
<evidence type="ECO:0000256" key="10">
    <source>
        <dbReference type="ARBA" id="ARBA00022840"/>
    </source>
</evidence>
<name>A0ABX2EU43_9BURK</name>
<feature type="coiled-coil region" evidence="14">
    <location>
        <begin position="329"/>
        <end position="377"/>
    </location>
</feature>
<gene>
    <name evidence="16" type="ORF">HLB44_34530</name>
</gene>
<dbReference type="Gene3D" id="6.10.250.3020">
    <property type="match status" value="1"/>
</dbReference>
<keyword evidence="11" id="KW-1133">Transmembrane helix</keyword>
<organism evidence="16 17">
    <name type="scientific">Pseudaquabacterium terrae</name>
    <dbReference type="NCBI Taxonomy" id="2732868"/>
    <lineage>
        <taxon>Bacteria</taxon>
        <taxon>Pseudomonadati</taxon>
        <taxon>Pseudomonadota</taxon>
        <taxon>Betaproteobacteria</taxon>
        <taxon>Burkholderiales</taxon>
        <taxon>Sphaerotilaceae</taxon>
        <taxon>Pseudaquabacterium</taxon>
    </lineage>
</organism>
<dbReference type="SMART" id="SM00388">
    <property type="entry name" value="HisKA"/>
    <property type="match status" value="1"/>
</dbReference>
<dbReference type="CDD" id="cd00082">
    <property type="entry name" value="HisKA"/>
    <property type="match status" value="1"/>
</dbReference>
<evidence type="ECO:0000256" key="1">
    <source>
        <dbReference type="ARBA" id="ARBA00000085"/>
    </source>
</evidence>
<evidence type="ECO:0000256" key="5">
    <source>
        <dbReference type="ARBA" id="ARBA00022553"/>
    </source>
</evidence>
<dbReference type="PRINTS" id="PR00344">
    <property type="entry name" value="BCTRLSENSOR"/>
</dbReference>
<evidence type="ECO:0000256" key="14">
    <source>
        <dbReference type="SAM" id="Coils"/>
    </source>
</evidence>
<dbReference type="Gene3D" id="3.30.450.20">
    <property type="entry name" value="PAS domain"/>
    <property type="match status" value="2"/>
</dbReference>
<dbReference type="InterPro" id="IPR003594">
    <property type="entry name" value="HATPase_dom"/>
</dbReference>
<dbReference type="InterPro" id="IPR036890">
    <property type="entry name" value="HATPase_C_sf"/>
</dbReference>
<keyword evidence="9 16" id="KW-0418">Kinase</keyword>
<dbReference type="SUPFAM" id="SSF103190">
    <property type="entry name" value="Sensory domain-like"/>
    <property type="match status" value="1"/>
</dbReference>
<evidence type="ECO:0000256" key="6">
    <source>
        <dbReference type="ARBA" id="ARBA00022679"/>
    </source>
</evidence>
<dbReference type="EMBL" id="JABRWJ010000018">
    <property type="protein sequence ID" value="NRF72113.1"/>
    <property type="molecule type" value="Genomic_DNA"/>
</dbReference>
<keyword evidence="13" id="KW-0472">Membrane</keyword>
<dbReference type="Pfam" id="PF02518">
    <property type="entry name" value="HATPase_c"/>
    <property type="match status" value="1"/>
</dbReference>
<dbReference type="Gene3D" id="3.30.565.10">
    <property type="entry name" value="Histidine kinase-like ATPase, C-terminal domain"/>
    <property type="match status" value="1"/>
</dbReference>
<comment type="subcellular location">
    <subcellularLocation>
        <location evidence="2">Cell membrane</location>
        <topology evidence="2">Multi-pass membrane protein</topology>
    </subcellularLocation>
</comment>
<keyword evidence="7" id="KW-0812">Transmembrane</keyword>
<dbReference type="SUPFAM" id="SSF55874">
    <property type="entry name" value="ATPase domain of HSP90 chaperone/DNA topoisomerase II/histidine kinase"/>
    <property type="match status" value="1"/>
</dbReference>
<evidence type="ECO:0000313" key="16">
    <source>
        <dbReference type="EMBL" id="NRF72113.1"/>
    </source>
</evidence>
<keyword evidence="12" id="KW-0902">Two-component regulatory system</keyword>
<evidence type="ECO:0000256" key="12">
    <source>
        <dbReference type="ARBA" id="ARBA00023012"/>
    </source>
</evidence>
<evidence type="ECO:0000256" key="13">
    <source>
        <dbReference type="ARBA" id="ARBA00023136"/>
    </source>
</evidence>
<dbReference type="InterPro" id="IPR004358">
    <property type="entry name" value="Sig_transdc_His_kin-like_C"/>
</dbReference>
<dbReference type="PANTHER" id="PTHR43065:SF46">
    <property type="entry name" value="C4-DICARBOXYLATE TRANSPORT SENSOR PROTEIN DCTB"/>
    <property type="match status" value="1"/>
</dbReference>
<keyword evidence="4" id="KW-1003">Cell membrane</keyword>
<sequence length="608" mass="64463">MSSATAPAKPRVRVFAVAGAWLLAVALACAAAYHFSAERAGAALRAKAERHAAALALDLNGALEKVETLPFVISLQAQVQQGLQHPGDAARIDALNHYLAEVQQRAQVAAAYVIDHNGLTIAASNWQDVQTFVGNNYGFRPYARAALAGDVGRFYAIGTTTSLPGYFLAHPVADPGGSHGRPLGAVVLKISLDAFERSWAGGDERAALVDRNGVLFLASQPDWKYRSLKPLDDAARREIAASQQYTGRRIDPLPAAAAALPVVEQPVGPLGWRLMLFVDPAPARQAARAMAFGTALLLLAAALGAHAWSQRRAHARSLDAARAALSEASTQLEQRIAERTAELVRANRDLAERYRELQQAEQLLRETQNELVQAGKLGMLGQMAAGMTHELNQPLTAVKAFADNAVAFLDHGDPDSVRENLQHISDACSRMGRLIGQLKGFARKSEDLVGPVDLAASIRNAALLLEADYRQHGAALSITALPSARVMGDSLRIEQVLVNLMKNALDAVAGADERSVHLVLARDGDDAVVTISDSGPGLAPQARARLFEPFFTTKPSGQGLGLGLAISSSIVQAMGGQLAATDPPGGRGVGGAQFVLRLPLLDTEEETA</sequence>
<keyword evidence="10" id="KW-0067">ATP-binding</keyword>
<dbReference type="InterPro" id="IPR017055">
    <property type="entry name" value="Sig_transdc_His_kinase_DctB"/>
</dbReference>
<evidence type="ECO:0000256" key="7">
    <source>
        <dbReference type="ARBA" id="ARBA00022692"/>
    </source>
</evidence>
<evidence type="ECO:0000313" key="17">
    <source>
        <dbReference type="Proteomes" id="UP000737171"/>
    </source>
</evidence>
<evidence type="ECO:0000256" key="3">
    <source>
        <dbReference type="ARBA" id="ARBA00012438"/>
    </source>
</evidence>
<dbReference type="InterPro" id="IPR003661">
    <property type="entry name" value="HisK_dim/P_dom"/>
</dbReference>
<dbReference type="PIRSF" id="PIRSF036431">
    <property type="entry name" value="STHK_DctB"/>
    <property type="match status" value="1"/>
</dbReference>
<dbReference type="GO" id="GO:0016301">
    <property type="term" value="F:kinase activity"/>
    <property type="evidence" value="ECO:0007669"/>
    <property type="project" value="UniProtKB-KW"/>
</dbReference>
<dbReference type="Pfam" id="PF00512">
    <property type="entry name" value="HisKA"/>
    <property type="match status" value="1"/>
</dbReference>
<evidence type="ECO:0000256" key="4">
    <source>
        <dbReference type="ARBA" id="ARBA00022475"/>
    </source>
</evidence>
<keyword evidence="14" id="KW-0175">Coiled coil</keyword>
<dbReference type="InterPro" id="IPR029151">
    <property type="entry name" value="Sensor-like_sf"/>
</dbReference>
<keyword evidence="5" id="KW-0597">Phosphoprotein</keyword>
<dbReference type="InterPro" id="IPR033479">
    <property type="entry name" value="dCache_1"/>
</dbReference>
<evidence type="ECO:0000259" key="15">
    <source>
        <dbReference type="PROSITE" id="PS50109"/>
    </source>
</evidence>
<dbReference type="SMART" id="SM00387">
    <property type="entry name" value="HATPase_c"/>
    <property type="match status" value="1"/>
</dbReference>
<proteinExistence type="predicted"/>
<dbReference type="InterPro" id="IPR005467">
    <property type="entry name" value="His_kinase_dom"/>
</dbReference>
<evidence type="ECO:0000256" key="8">
    <source>
        <dbReference type="ARBA" id="ARBA00022741"/>
    </source>
</evidence>
<keyword evidence="17" id="KW-1185">Reference proteome</keyword>
<dbReference type="Proteomes" id="UP000737171">
    <property type="component" value="Unassembled WGS sequence"/>
</dbReference>
<feature type="domain" description="Histidine kinase" evidence="15">
    <location>
        <begin position="386"/>
        <end position="602"/>
    </location>
</feature>
<keyword evidence="6" id="KW-0808">Transferase</keyword>
<dbReference type="SUPFAM" id="SSF47384">
    <property type="entry name" value="Homodimeric domain of signal transducing histidine kinase"/>
    <property type="match status" value="1"/>
</dbReference>
<evidence type="ECO:0000256" key="9">
    <source>
        <dbReference type="ARBA" id="ARBA00022777"/>
    </source>
</evidence>
<dbReference type="Gene3D" id="1.10.287.130">
    <property type="match status" value="1"/>
</dbReference>
<comment type="catalytic activity">
    <reaction evidence="1">
        <text>ATP + protein L-histidine = ADP + protein N-phospho-L-histidine.</text>
        <dbReference type="EC" id="2.7.13.3"/>
    </reaction>
</comment>
<comment type="caution">
    <text evidence="16">The sequence shown here is derived from an EMBL/GenBank/DDBJ whole genome shotgun (WGS) entry which is preliminary data.</text>
</comment>
<evidence type="ECO:0000256" key="2">
    <source>
        <dbReference type="ARBA" id="ARBA00004651"/>
    </source>
</evidence>
<protein>
    <recommendedName>
        <fullName evidence="3">histidine kinase</fullName>
        <ecNumber evidence="3">2.7.13.3</ecNumber>
    </recommendedName>
</protein>
<dbReference type="PROSITE" id="PS50109">
    <property type="entry name" value="HIS_KIN"/>
    <property type="match status" value="1"/>
</dbReference>
<dbReference type="Pfam" id="PF02743">
    <property type="entry name" value="dCache_1"/>
    <property type="match status" value="1"/>
</dbReference>
<evidence type="ECO:0000256" key="11">
    <source>
        <dbReference type="ARBA" id="ARBA00022989"/>
    </source>
</evidence>
<accession>A0ABX2EU43</accession>